<keyword evidence="3" id="KW-1185">Reference proteome</keyword>
<organism evidence="2 3">
    <name type="scientific">Seonamhaeicola aphaedonensis</name>
    <dbReference type="NCBI Taxonomy" id="1461338"/>
    <lineage>
        <taxon>Bacteria</taxon>
        <taxon>Pseudomonadati</taxon>
        <taxon>Bacteroidota</taxon>
        <taxon>Flavobacteriia</taxon>
        <taxon>Flavobacteriales</taxon>
        <taxon>Flavobacteriaceae</taxon>
    </lineage>
</organism>
<evidence type="ECO:0000313" key="2">
    <source>
        <dbReference type="EMBL" id="RED49322.1"/>
    </source>
</evidence>
<dbReference type="Proteomes" id="UP000256629">
    <property type="component" value="Unassembled WGS sequence"/>
</dbReference>
<dbReference type="EMBL" id="QRDX01000002">
    <property type="protein sequence ID" value="RED49322.1"/>
    <property type="molecule type" value="Genomic_DNA"/>
</dbReference>
<name>A0A3D9HIF7_9FLAO</name>
<feature type="transmembrane region" description="Helical" evidence="1">
    <location>
        <begin position="45"/>
        <end position="66"/>
    </location>
</feature>
<dbReference type="RefSeq" id="WP_116039759.1">
    <property type="nucleotide sequence ID" value="NZ_QRDX01000002.1"/>
</dbReference>
<accession>A0A3D9HIF7</accession>
<dbReference type="AlphaFoldDB" id="A0A3D9HIF7"/>
<keyword evidence="1" id="KW-0472">Membrane</keyword>
<reference evidence="2 3" key="1">
    <citation type="submission" date="2018-07" db="EMBL/GenBank/DDBJ databases">
        <title>Genomic Encyclopedia of Type Strains, Phase III (KMG-III): the genomes of soil and plant-associated and newly described type strains.</title>
        <authorList>
            <person name="Whitman W."/>
        </authorList>
    </citation>
    <scope>NUCLEOTIDE SEQUENCE [LARGE SCALE GENOMIC DNA]</scope>
    <source>
        <strain evidence="2 3">CECT 8487</strain>
    </source>
</reference>
<dbReference type="OrthoDB" id="1450918at2"/>
<evidence type="ECO:0008006" key="4">
    <source>
        <dbReference type="Google" id="ProtNLM"/>
    </source>
</evidence>
<sequence>METVWLIIIPVLIFLMVTVLFWKFFDGFYKRLYSKKLRDTWGSRAFYWSNGLFFSGGVTVLIIYILQSINIL</sequence>
<evidence type="ECO:0000256" key="1">
    <source>
        <dbReference type="SAM" id="Phobius"/>
    </source>
</evidence>
<proteinExistence type="predicted"/>
<comment type="caution">
    <text evidence="2">The sequence shown here is derived from an EMBL/GenBank/DDBJ whole genome shotgun (WGS) entry which is preliminary data.</text>
</comment>
<keyword evidence="1" id="KW-0812">Transmembrane</keyword>
<evidence type="ECO:0000313" key="3">
    <source>
        <dbReference type="Proteomes" id="UP000256629"/>
    </source>
</evidence>
<gene>
    <name evidence="2" type="ORF">DFQ02_10287</name>
</gene>
<feature type="transmembrane region" description="Helical" evidence="1">
    <location>
        <begin position="6"/>
        <end position="25"/>
    </location>
</feature>
<protein>
    <recommendedName>
        <fullName evidence="4">Immunity protein 17 of polymorphic toxin system</fullName>
    </recommendedName>
</protein>
<keyword evidence="1" id="KW-1133">Transmembrane helix</keyword>